<gene>
    <name evidence="2" type="ORF">BgramDRAFT_6746</name>
</gene>
<reference evidence="2 3" key="1">
    <citation type="submission" date="2008-03" db="EMBL/GenBank/DDBJ databases">
        <title>Sequencing of the draft genome and assembly of Burkholderia graminis C4D1M.</title>
        <authorList>
            <consortium name="US DOE Joint Genome Institute (JGI-PGF)"/>
            <person name="Copeland A."/>
            <person name="Lucas S."/>
            <person name="Lapidus A."/>
            <person name="Glavina del Rio T."/>
            <person name="Dalin E."/>
            <person name="Tice H."/>
            <person name="Bruce D."/>
            <person name="Goodwin L."/>
            <person name="Pitluck S."/>
            <person name="Larimer F."/>
            <person name="Land M.L."/>
            <person name="Hauser L."/>
            <person name="Tiedje J."/>
            <person name="Richardson P."/>
        </authorList>
    </citation>
    <scope>NUCLEOTIDE SEQUENCE [LARGE SCALE GENOMIC DNA]</scope>
    <source>
        <strain evidence="3">ATCC 700544 / DSM 17151 / LMG 18924 / NCIMB 13744 / C4D1M</strain>
    </source>
</reference>
<name>B1GBK9_PARG4</name>
<organism evidence="2 3">
    <name type="scientific">Paraburkholderia graminis (strain ATCC 700544 / DSM 17151 / LMG 18924 / NCIMB 13744 / C4D1M)</name>
    <dbReference type="NCBI Taxonomy" id="396598"/>
    <lineage>
        <taxon>Bacteria</taxon>
        <taxon>Pseudomonadati</taxon>
        <taxon>Pseudomonadota</taxon>
        <taxon>Betaproteobacteria</taxon>
        <taxon>Burkholderiales</taxon>
        <taxon>Burkholderiaceae</taxon>
        <taxon>Paraburkholderia</taxon>
    </lineage>
</organism>
<proteinExistence type="predicted"/>
<comment type="caution">
    <text evidence="2">The sequence shown here is derived from an EMBL/GenBank/DDBJ whole genome shotgun (WGS) entry which is preliminary data.</text>
</comment>
<dbReference type="GO" id="GO:0032324">
    <property type="term" value="P:molybdopterin cofactor biosynthetic process"/>
    <property type="evidence" value="ECO:0007669"/>
    <property type="project" value="InterPro"/>
</dbReference>
<accession>B1GBK9</accession>
<evidence type="ECO:0000313" key="2">
    <source>
        <dbReference type="EMBL" id="EDT06486.1"/>
    </source>
</evidence>
<dbReference type="AlphaFoldDB" id="B1GBK9"/>
<dbReference type="Proteomes" id="UP000005045">
    <property type="component" value="Unassembled WGS sequence"/>
</dbReference>
<dbReference type="EMBL" id="ABLD01000069">
    <property type="protein sequence ID" value="EDT06486.1"/>
    <property type="molecule type" value="Genomic_DNA"/>
</dbReference>
<dbReference type="SUPFAM" id="SSF63867">
    <property type="entry name" value="MoeA C-terminal domain-like"/>
    <property type="match status" value="1"/>
</dbReference>
<sequence>MSEANCFIVLGHEDGDVAEGERVSIMLFHGLI</sequence>
<dbReference type="Pfam" id="PF03454">
    <property type="entry name" value="MoeA_C"/>
    <property type="match status" value="1"/>
</dbReference>
<protein>
    <submittedName>
        <fullName evidence="2">Molybdenum cofactor biosynthesis protein</fullName>
    </submittedName>
</protein>
<dbReference type="InterPro" id="IPR005111">
    <property type="entry name" value="MoeA_C_domain_IV"/>
</dbReference>
<evidence type="ECO:0000259" key="1">
    <source>
        <dbReference type="Pfam" id="PF03454"/>
    </source>
</evidence>
<evidence type="ECO:0000313" key="3">
    <source>
        <dbReference type="Proteomes" id="UP000005045"/>
    </source>
</evidence>
<keyword evidence="3" id="KW-1185">Reference proteome</keyword>
<feature type="domain" description="MoeA C-terminal" evidence="1">
    <location>
        <begin position="1"/>
        <end position="28"/>
    </location>
</feature>
<dbReference type="InterPro" id="IPR036688">
    <property type="entry name" value="MoeA_C_domain_IV_sf"/>
</dbReference>